<dbReference type="OrthoDB" id="3197131at2"/>
<sequence>MPAADRPRGLVLVVEDEPAIADVIRLNLSGAGYRVEIEGRGDRALDAVRRHRPAAIVLDVGLPGLDGVEICRRLRAAEDWTPVLFVTARDDEVDRIIGLELGADDYVTKPFSPRELVARIGGVLRRAQGPPSSAPRTVGGVTLDTVRRRAFRGDEELALTVTEFDLLAHLMRRPGQVFTREQLLSEVWGYSSVAGARTVDVHIAQLRAKLGDASPIRTVRGVGYAAENASA</sequence>
<dbReference type="PANTHER" id="PTHR48111">
    <property type="entry name" value="REGULATOR OF RPOS"/>
    <property type="match status" value="1"/>
</dbReference>
<dbReference type="SMART" id="SM00862">
    <property type="entry name" value="Trans_reg_C"/>
    <property type="match status" value="1"/>
</dbReference>
<dbReference type="InterPro" id="IPR001789">
    <property type="entry name" value="Sig_transdc_resp-reg_receiver"/>
</dbReference>
<keyword evidence="2" id="KW-0902">Two-component regulatory system</keyword>
<dbReference type="PANTHER" id="PTHR48111:SF4">
    <property type="entry name" value="DNA-BINDING DUAL TRANSCRIPTIONAL REGULATOR OMPR"/>
    <property type="match status" value="1"/>
</dbReference>
<accession>A0A1M5IVA4</accession>
<feature type="modified residue" description="4-aspartylphosphate" evidence="6">
    <location>
        <position position="59"/>
    </location>
</feature>
<evidence type="ECO:0000256" key="1">
    <source>
        <dbReference type="ARBA" id="ARBA00022553"/>
    </source>
</evidence>
<dbReference type="GO" id="GO:0032993">
    <property type="term" value="C:protein-DNA complex"/>
    <property type="evidence" value="ECO:0007669"/>
    <property type="project" value="TreeGrafter"/>
</dbReference>
<evidence type="ECO:0000259" key="8">
    <source>
        <dbReference type="PROSITE" id="PS50110"/>
    </source>
</evidence>
<evidence type="ECO:0000256" key="4">
    <source>
        <dbReference type="ARBA" id="ARBA00023125"/>
    </source>
</evidence>
<feature type="domain" description="OmpR/PhoB-type" evidence="9">
    <location>
        <begin position="133"/>
        <end position="228"/>
    </location>
</feature>
<evidence type="ECO:0000256" key="2">
    <source>
        <dbReference type="ARBA" id="ARBA00023012"/>
    </source>
</evidence>
<feature type="domain" description="Response regulatory" evidence="8">
    <location>
        <begin position="10"/>
        <end position="124"/>
    </location>
</feature>
<dbReference type="InterPro" id="IPR001867">
    <property type="entry name" value="OmpR/PhoB-type_DNA-bd"/>
</dbReference>
<keyword evidence="5" id="KW-0804">Transcription</keyword>
<dbReference type="Pfam" id="PF00072">
    <property type="entry name" value="Response_reg"/>
    <property type="match status" value="1"/>
</dbReference>
<dbReference type="GO" id="GO:0005829">
    <property type="term" value="C:cytosol"/>
    <property type="evidence" value="ECO:0007669"/>
    <property type="project" value="TreeGrafter"/>
</dbReference>
<keyword evidence="1 6" id="KW-0597">Phosphoprotein</keyword>
<keyword evidence="11" id="KW-1185">Reference proteome</keyword>
<dbReference type="EMBL" id="FQVU01000002">
    <property type="protein sequence ID" value="SHG32234.1"/>
    <property type="molecule type" value="Genomic_DNA"/>
</dbReference>
<evidence type="ECO:0000256" key="6">
    <source>
        <dbReference type="PROSITE-ProRule" id="PRU00169"/>
    </source>
</evidence>
<protein>
    <submittedName>
        <fullName evidence="10">DNA-binding response regulator, OmpR family, contains REC and winged-helix (WHTH) domain</fullName>
    </submittedName>
</protein>
<dbReference type="InterPro" id="IPR011006">
    <property type="entry name" value="CheY-like_superfamily"/>
</dbReference>
<evidence type="ECO:0000313" key="10">
    <source>
        <dbReference type="EMBL" id="SHG32234.1"/>
    </source>
</evidence>
<evidence type="ECO:0000256" key="5">
    <source>
        <dbReference type="ARBA" id="ARBA00023163"/>
    </source>
</evidence>
<dbReference type="GO" id="GO:0000156">
    <property type="term" value="F:phosphorelay response regulator activity"/>
    <property type="evidence" value="ECO:0007669"/>
    <property type="project" value="TreeGrafter"/>
</dbReference>
<dbReference type="CDD" id="cd00383">
    <property type="entry name" value="trans_reg_C"/>
    <property type="match status" value="1"/>
</dbReference>
<evidence type="ECO:0000259" key="9">
    <source>
        <dbReference type="PROSITE" id="PS51755"/>
    </source>
</evidence>
<dbReference type="GO" id="GO:0000976">
    <property type="term" value="F:transcription cis-regulatory region binding"/>
    <property type="evidence" value="ECO:0007669"/>
    <property type="project" value="TreeGrafter"/>
</dbReference>
<dbReference type="Gene3D" id="6.10.250.690">
    <property type="match status" value="1"/>
</dbReference>
<dbReference type="AlphaFoldDB" id="A0A1M5IVA4"/>
<evidence type="ECO:0000256" key="7">
    <source>
        <dbReference type="PROSITE-ProRule" id="PRU01091"/>
    </source>
</evidence>
<dbReference type="PROSITE" id="PS51755">
    <property type="entry name" value="OMPR_PHOB"/>
    <property type="match status" value="1"/>
</dbReference>
<dbReference type="PROSITE" id="PS50110">
    <property type="entry name" value="RESPONSE_REGULATORY"/>
    <property type="match status" value="1"/>
</dbReference>
<keyword evidence="3" id="KW-0805">Transcription regulation</keyword>
<dbReference type="RefSeq" id="WP_073389284.1">
    <property type="nucleotide sequence ID" value="NZ_FQVU01000002.1"/>
</dbReference>
<keyword evidence="4 7" id="KW-0238">DNA-binding</keyword>
<gene>
    <name evidence="10" type="ORF">SAMN05443575_2015</name>
</gene>
<dbReference type="Gene3D" id="1.10.10.10">
    <property type="entry name" value="Winged helix-like DNA-binding domain superfamily/Winged helix DNA-binding domain"/>
    <property type="match status" value="1"/>
</dbReference>
<dbReference type="CDD" id="cd17574">
    <property type="entry name" value="REC_OmpR"/>
    <property type="match status" value="1"/>
</dbReference>
<dbReference type="GO" id="GO:0006355">
    <property type="term" value="P:regulation of DNA-templated transcription"/>
    <property type="evidence" value="ECO:0007669"/>
    <property type="project" value="InterPro"/>
</dbReference>
<dbReference type="FunFam" id="1.10.10.10:FF:000018">
    <property type="entry name" value="DNA-binding response regulator ResD"/>
    <property type="match status" value="1"/>
</dbReference>
<dbReference type="Proteomes" id="UP000186132">
    <property type="component" value="Unassembled WGS sequence"/>
</dbReference>
<dbReference type="Pfam" id="PF00486">
    <property type="entry name" value="Trans_reg_C"/>
    <property type="match status" value="1"/>
</dbReference>
<dbReference type="InterPro" id="IPR039420">
    <property type="entry name" value="WalR-like"/>
</dbReference>
<dbReference type="InterPro" id="IPR036388">
    <property type="entry name" value="WH-like_DNA-bd_sf"/>
</dbReference>
<organism evidence="10 11">
    <name type="scientific">Jatrophihabitans endophyticus</name>
    <dbReference type="NCBI Taxonomy" id="1206085"/>
    <lineage>
        <taxon>Bacteria</taxon>
        <taxon>Bacillati</taxon>
        <taxon>Actinomycetota</taxon>
        <taxon>Actinomycetes</taxon>
        <taxon>Jatrophihabitantales</taxon>
        <taxon>Jatrophihabitantaceae</taxon>
        <taxon>Jatrophihabitans</taxon>
    </lineage>
</organism>
<dbReference type="SUPFAM" id="SSF46894">
    <property type="entry name" value="C-terminal effector domain of the bipartite response regulators"/>
    <property type="match status" value="1"/>
</dbReference>
<name>A0A1M5IVA4_9ACTN</name>
<dbReference type="Gene3D" id="3.40.50.2300">
    <property type="match status" value="1"/>
</dbReference>
<evidence type="ECO:0000313" key="11">
    <source>
        <dbReference type="Proteomes" id="UP000186132"/>
    </source>
</evidence>
<evidence type="ECO:0000256" key="3">
    <source>
        <dbReference type="ARBA" id="ARBA00023015"/>
    </source>
</evidence>
<dbReference type="SUPFAM" id="SSF52172">
    <property type="entry name" value="CheY-like"/>
    <property type="match status" value="1"/>
</dbReference>
<feature type="DNA-binding region" description="OmpR/PhoB-type" evidence="7">
    <location>
        <begin position="133"/>
        <end position="228"/>
    </location>
</feature>
<dbReference type="STRING" id="1206085.SAMN05443575_2015"/>
<dbReference type="InterPro" id="IPR016032">
    <property type="entry name" value="Sig_transdc_resp-reg_C-effctor"/>
</dbReference>
<reference evidence="11" key="1">
    <citation type="submission" date="2016-11" db="EMBL/GenBank/DDBJ databases">
        <authorList>
            <person name="Varghese N."/>
            <person name="Submissions S."/>
        </authorList>
    </citation>
    <scope>NUCLEOTIDE SEQUENCE [LARGE SCALE GENOMIC DNA]</scope>
    <source>
        <strain evidence="11">DSM 45627</strain>
    </source>
</reference>
<dbReference type="SMART" id="SM00448">
    <property type="entry name" value="REC"/>
    <property type="match status" value="1"/>
</dbReference>
<proteinExistence type="predicted"/>